<accession>A0ABS1KT09</accession>
<dbReference type="Pfam" id="PF02537">
    <property type="entry name" value="CRCB"/>
    <property type="match status" value="1"/>
</dbReference>
<keyword evidence="6 11" id="KW-0406">Ion transport</keyword>
<gene>
    <name evidence="11 12" type="primary">crcB</name>
    <name evidence="11" type="synonym">fluC</name>
    <name evidence="12" type="ORF">JI741_15340</name>
</gene>
<keyword evidence="11" id="KW-0479">Metal-binding</keyword>
<proteinExistence type="inferred from homology"/>
<keyword evidence="7 11" id="KW-0472">Membrane</keyword>
<keyword evidence="11" id="KW-0915">Sodium</keyword>
<evidence type="ECO:0000256" key="4">
    <source>
        <dbReference type="ARBA" id="ARBA00022692"/>
    </source>
</evidence>
<evidence type="ECO:0000256" key="9">
    <source>
        <dbReference type="ARBA" id="ARBA00035120"/>
    </source>
</evidence>
<evidence type="ECO:0000256" key="1">
    <source>
        <dbReference type="ARBA" id="ARBA00004651"/>
    </source>
</evidence>
<dbReference type="HAMAP" id="MF_00454">
    <property type="entry name" value="FluC"/>
    <property type="match status" value="1"/>
</dbReference>
<reference evidence="12 13" key="1">
    <citation type="submission" date="2021-01" db="EMBL/GenBank/DDBJ databases">
        <title>Chryseolinea sp. Jin1 Genome sequencing and assembly.</title>
        <authorList>
            <person name="Kim I."/>
        </authorList>
    </citation>
    <scope>NUCLEOTIDE SEQUENCE [LARGE SCALE GENOMIC DNA]</scope>
    <source>
        <strain evidence="12 13">Jin1</strain>
    </source>
</reference>
<comment type="function">
    <text evidence="11">Fluoride-specific ion channel. Important for reducing fluoride concentration in the cell, thus reducing its toxicity.</text>
</comment>
<keyword evidence="4 11" id="KW-0812">Transmembrane</keyword>
<comment type="subcellular location">
    <subcellularLocation>
        <location evidence="1 11">Cell membrane</location>
        <topology evidence="1 11">Multi-pass membrane protein</topology>
    </subcellularLocation>
</comment>
<evidence type="ECO:0000256" key="6">
    <source>
        <dbReference type="ARBA" id="ARBA00023065"/>
    </source>
</evidence>
<dbReference type="EMBL" id="JAERRB010000004">
    <property type="protein sequence ID" value="MBL0742600.1"/>
    <property type="molecule type" value="Genomic_DNA"/>
</dbReference>
<evidence type="ECO:0000256" key="3">
    <source>
        <dbReference type="ARBA" id="ARBA00022519"/>
    </source>
</evidence>
<dbReference type="RefSeq" id="WP_202010996.1">
    <property type="nucleotide sequence ID" value="NZ_JAERRB010000004.1"/>
</dbReference>
<keyword evidence="8 11" id="KW-0407">Ion channel</keyword>
<feature type="transmembrane region" description="Helical" evidence="11">
    <location>
        <begin position="71"/>
        <end position="89"/>
    </location>
</feature>
<name>A0ABS1KT09_9BACT</name>
<keyword evidence="5 11" id="KW-1133">Transmembrane helix</keyword>
<evidence type="ECO:0000256" key="7">
    <source>
        <dbReference type="ARBA" id="ARBA00023136"/>
    </source>
</evidence>
<feature type="binding site" evidence="11">
    <location>
        <position position="82"/>
    </location>
    <ligand>
        <name>Na(+)</name>
        <dbReference type="ChEBI" id="CHEBI:29101"/>
        <note>structural</note>
    </ligand>
</feature>
<dbReference type="InterPro" id="IPR003691">
    <property type="entry name" value="FluC"/>
</dbReference>
<evidence type="ECO:0000256" key="5">
    <source>
        <dbReference type="ARBA" id="ARBA00022989"/>
    </source>
</evidence>
<protein>
    <recommendedName>
        <fullName evidence="11">Fluoride-specific ion channel FluC</fullName>
    </recommendedName>
</protein>
<comment type="similarity">
    <text evidence="9 11">Belongs to the fluoride channel Fluc/FEX (TC 1.A.43) family.</text>
</comment>
<feature type="binding site" evidence="11">
    <location>
        <position position="79"/>
    </location>
    <ligand>
        <name>Na(+)</name>
        <dbReference type="ChEBI" id="CHEBI:29101"/>
        <note>structural</note>
    </ligand>
</feature>
<comment type="activity regulation">
    <text evidence="11">Na(+) is not transported, but it plays an essential structural role and its presence is essential for fluoride channel function.</text>
</comment>
<comment type="caution">
    <text evidence="12">The sequence shown here is derived from an EMBL/GenBank/DDBJ whole genome shotgun (WGS) entry which is preliminary data.</text>
</comment>
<evidence type="ECO:0000256" key="8">
    <source>
        <dbReference type="ARBA" id="ARBA00023303"/>
    </source>
</evidence>
<evidence type="ECO:0000256" key="10">
    <source>
        <dbReference type="ARBA" id="ARBA00035585"/>
    </source>
</evidence>
<feature type="transmembrane region" description="Helical" evidence="11">
    <location>
        <begin position="101"/>
        <end position="124"/>
    </location>
</feature>
<comment type="catalytic activity">
    <reaction evidence="10">
        <text>fluoride(in) = fluoride(out)</text>
        <dbReference type="Rhea" id="RHEA:76159"/>
        <dbReference type="ChEBI" id="CHEBI:17051"/>
    </reaction>
    <physiologicalReaction direction="left-to-right" evidence="10">
        <dbReference type="Rhea" id="RHEA:76160"/>
    </physiologicalReaction>
</comment>
<feature type="transmembrane region" description="Helical" evidence="11">
    <location>
        <begin position="36"/>
        <end position="59"/>
    </location>
</feature>
<keyword evidence="11" id="KW-0813">Transport</keyword>
<evidence type="ECO:0000256" key="2">
    <source>
        <dbReference type="ARBA" id="ARBA00022475"/>
    </source>
</evidence>
<evidence type="ECO:0000256" key="11">
    <source>
        <dbReference type="HAMAP-Rule" id="MF_00454"/>
    </source>
</evidence>
<sequence>MNDSLLKILIVAAGGALGSAARYVTARQVDARLNSIFPYGTLTVNVVGSFILGLVLTLAARKAGVTESWRLFLGAGFCGGFTTFSTFAWENFNLIEQKFMGTFVLYTSVSLVAGFLALAAGAFLGRFL</sequence>
<dbReference type="PANTHER" id="PTHR28259:SF1">
    <property type="entry name" value="FLUORIDE EXPORT PROTEIN 1-RELATED"/>
    <property type="match status" value="1"/>
</dbReference>
<dbReference type="Proteomes" id="UP000613030">
    <property type="component" value="Unassembled WGS sequence"/>
</dbReference>
<keyword evidence="3" id="KW-0997">Cell inner membrane</keyword>
<keyword evidence="13" id="KW-1185">Reference proteome</keyword>
<organism evidence="12 13">
    <name type="scientific">Chryseolinea lacunae</name>
    <dbReference type="NCBI Taxonomy" id="2801331"/>
    <lineage>
        <taxon>Bacteria</taxon>
        <taxon>Pseudomonadati</taxon>
        <taxon>Bacteroidota</taxon>
        <taxon>Cytophagia</taxon>
        <taxon>Cytophagales</taxon>
        <taxon>Fulvivirgaceae</taxon>
        <taxon>Chryseolinea</taxon>
    </lineage>
</organism>
<dbReference type="NCBIfam" id="TIGR00494">
    <property type="entry name" value="crcB"/>
    <property type="match status" value="1"/>
</dbReference>
<evidence type="ECO:0000313" key="13">
    <source>
        <dbReference type="Proteomes" id="UP000613030"/>
    </source>
</evidence>
<evidence type="ECO:0000313" key="12">
    <source>
        <dbReference type="EMBL" id="MBL0742600.1"/>
    </source>
</evidence>
<keyword evidence="2 11" id="KW-1003">Cell membrane</keyword>
<dbReference type="PANTHER" id="PTHR28259">
    <property type="entry name" value="FLUORIDE EXPORT PROTEIN 1-RELATED"/>
    <property type="match status" value="1"/>
</dbReference>